<accession>A0ABU4EY03</accession>
<comment type="caution">
    <text evidence="1">The sequence shown here is derived from an EMBL/GenBank/DDBJ whole genome shotgun (WGS) entry which is preliminary data.</text>
</comment>
<protein>
    <submittedName>
        <fullName evidence="1">Uncharacterized protein</fullName>
    </submittedName>
</protein>
<sequence>MGDEVTPQSAYFVLGMPDHARVGAGRDISQAQVFFDEDHAVASVDEHYELARSNTSEHVLAATEWFVLTALIGDGLGPAYGEHFLTYRTDDVLWAIAGGFTRPEEMTDWLPFIFAAEDLHDHWSPGGVEHGLVPSSAKRTDTMDLSRLWFAPVMSQRVFPVRAR</sequence>
<keyword evidence="2" id="KW-1185">Reference proteome</keyword>
<proteinExistence type="predicted"/>
<reference evidence="1 2" key="1">
    <citation type="submission" date="2023-10" db="EMBL/GenBank/DDBJ databases">
        <title>Development of a sustainable strategy for remediation of hydrocarbon-contaminated territories based on the waste exchange concept.</title>
        <authorList>
            <person name="Krivoruchko A."/>
        </authorList>
    </citation>
    <scope>NUCLEOTIDE SEQUENCE [LARGE SCALE GENOMIC DNA]</scope>
    <source>
        <strain evidence="1 2">IEGM 1236</strain>
    </source>
</reference>
<organism evidence="1 2">
    <name type="scientific">Williamsia marianensis</name>
    <dbReference type="NCBI Taxonomy" id="85044"/>
    <lineage>
        <taxon>Bacteria</taxon>
        <taxon>Bacillati</taxon>
        <taxon>Actinomycetota</taxon>
        <taxon>Actinomycetes</taxon>
        <taxon>Mycobacteriales</taxon>
        <taxon>Nocardiaceae</taxon>
        <taxon>Williamsia</taxon>
    </lineage>
</organism>
<gene>
    <name evidence="1" type="ORF">R4198_14165</name>
</gene>
<dbReference type="RefSeq" id="WP_062795283.1">
    <property type="nucleotide sequence ID" value="NZ_CBCRXS010000003.1"/>
</dbReference>
<evidence type="ECO:0000313" key="1">
    <source>
        <dbReference type="EMBL" id="MDV7134846.1"/>
    </source>
</evidence>
<evidence type="ECO:0000313" key="2">
    <source>
        <dbReference type="Proteomes" id="UP001185792"/>
    </source>
</evidence>
<dbReference type="EMBL" id="JAWLUM010000002">
    <property type="protein sequence ID" value="MDV7134846.1"/>
    <property type="molecule type" value="Genomic_DNA"/>
</dbReference>
<name>A0ABU4EY03_WILMA</name>
<dbReference type="Proteomes" id="UP001185792">
    <property type="component" value="Unassembled WGS sequence"/>
</dbReference>